<evidence type="ECO:0000256" key="1">
    <source>
        <dbReference type="SAM" id="SignalP"/>
    </source>
</evidence>
<organism evidence="2 3">
    <name type="scientific">Geotalea uraniireducens (strain Rf4)</name>
    <name type="common">Geobacter uraniireducens</name>
    <dbReference type="NCBI Taxonomy" id="351605"/>
    <lineage>
        <taxon>Bacteria</taxon>
        <taxon>Pseudomonadati</taxon>
        <taxon>Thermodesulfobacteriota</taxon>
        <taxon>Desulfuromonadia</taxon>
        <taxon>Geobacterales</taxon>
        <taxon>Geobacteraceae</taxon>
        <taxon>Geotalea</taxon>
    </lineage>
</organism>
<name>A5G7U9_GEOUR</name>
<dbReference type="KEGG" id="gur:Gura_3714"/>
<sequence length="318" mass="33325">MKTTEYRKICAFMVVTLSFVVLAACGSNSGGNNGPATTTLKGAVEFPAASASAKTTAKLVVTENDIAVEVYDLNGKKVASVHPQCDVAQTPRLYSYEVPGLTPKVDYVLKAVKTSTGQIVKKLIEKEKVVAGSVEGQIIDPVSTTAVVMAEKTLTSTFRLATVAIKLGEENYLLPAAVTEGIVSATIHTAVRPSYLENEIRTLATTVDPGSSSSLAGIDSQAKADLVNSYLIVNEAIKQNVDVQDFVEGTSAQVINNIRIIIYDSIGPVSGTKTITSTDAATTTSAASKGYTPPISQTATTTGLTAAEYVTLANGYRC</sequence>
<keyword evidence="1" id="KW-0732">Signal</keyword>
<dbReference type="PROSITE" id="PS51257">
    <property type="entry name" value="PROKAR_LIPOPROTEIN"/>
    <property type="match status" value="1"/>
</dbReference>
<evidence type="ECO:0000313" key="3">
    <source>
        <dbReference type="Proteomes" id="UP000006695"/>
    </source>
</evidence>
<keyword evidence="3" id="KW-1185">Reference proteome</keyword>
<evidence type="ECO:0000313" key="2">
    <source>
        <dbReference type="EMBL" id="ABQ27867.1"/>
    </source>
</evidence>
<protein>
    <submittedName>
        <fullName evidence="2">Uncharacterized protein</fullName>
    </submittedName>
</protein>
<dbReference type="EMBL" id="CP000698">
    <property type="protein sequence ID" value="ABQ27867.1"/>
    <property type="molecule type" value="Genomic_DNA"/>
</dbReference>
<dbReference type="HOGENOM" id="CLU_873642_0_0_7"/>
<feature type="chain" id="PRO_5002683306" evidence="1">
    <location>
        <begin position="24"/>
        <end position="318"/>
    </location>
</feature>
<reference evidence="2 3" key="1">
    <citation type="submission" date="2007-05" db="EMBL/GenBank/DDBJ databases">
        <title>Complete sequence of Geobacter uraniireducens Rf4.</title>
        <authorList>
            <consortium name="US DOE Joint Genome Institute"/>
            <person name="Copeland A."/>
            <person name="Lucas S."/>
            <person name="Lapidus A."/>
            <person name="Barry K."/>
            <person name="Detter J.C."/>
            <person name="Glavina del Rio T."/>
            <person name="Hammon N."/>
            <person name="Israni S."/>
            <person name="Dalin E."/>
            <person name="Tice H."/>
            <person name="Pitluck S."/>
            <person name="Chertkov O."/>
            <person name="Brettin T."/>
            <person name="Bruce D."/>
            <person name="Han C."/>
            <person name="Schmutz J."/>
            <person name="Larimer F."/>
            <person name="Land M."/>
            <person name="Hauser L."/>
            <person name="Kyrpides N."/>
            <person name="Mikhailova N."/>
            <person name="Shelobolina E."/>
            <person name="Aklujkar M."/>
            <person name="Lovley D."/>
            <person name="Richardson P."/>
        </authorList>
    </citation>
    <scope>NUCLEOTIDE SEQUENCE [LARGE SCALE GENOMIC DNA]</scope>
    <source>
        <strain evidence="2 3">Rf4</strain>
    </source>
</reference>
<dbReference type="AlphaFoldDB" id="A5G7U9"/>
<gene>
    <name evidence="2" type="ordered locus">Gura_3714</name>
</gene>
<feature type="signal peptide" evidence="1">
    <location>
        <begin position="1"/>
        <end position="23"/>
    </location>
</feature>
<accession>A5G7U9</accession>
<dbReference type="Proteomes" id="UP000006695">
    <property type="component" value="Chromosome"/>
</dbReference>
<dbReference type="RefSeq" id="WP_011940518.1">
    <property type="nucleotide sequence ID" value="NC_009483.1"/>
</dbReference>
<proteinExistence type="predicted"/>